<feature type="region of interest" description="Disordered" evidence="1">
    <location>
        <begin position="1"/>
        <end position="20"/>
    </location>
</feature>
<sequence>MEFTNPRRNKRSRSSGPEIEGLVVRIESPTKRRRAAHLRPGCLRDYLTEVPLDILFDCASHGHRDGVPSSWGTQPGPGGWIRPSAPGNLQPWSQTQRVGGVTSSPSQTQL</sequence>
<comment type="caution">
    <text evidence="2">The sequence shown here is derived from an EMBL/GenBank/DDBJ whole genome shotgun (WGS) entry which is preliminary data.</text>
</comment>
<proteinExistence type="predicted"/>
<evidence type="ECO:0000313" key="3">
    <source>
        <dbReference type="Proteomes" id="UP001212997"/>
    </source>
</evidence>
<dbReference type="Proteomes" id="UP001212997">
    <property type="component" value="Unassembled WGS sequence"/>
</dbReference>
<evidence type="ECO:0000256" key="1">
    <source>
        <dbReference type="SAM" id="MobiDB-lite"/>
    </source>
</evidence>
<feature type="compositionally biased region" description="Polar residues" evidence="1">
    <location>
        <begin position="90"/>
        <end position="110"/>
    </location>
</feature>
<gene>
    <name evidence="2" type="ORF">NLI96_g10923</name>
</gene>
<dbReference type="AlphaFoldDB" id="A0AAD5YBH0"/>
<evidence type="ECO:0000313" key="2">
    <source>
        <dbReference type="EMBL" id="KAJ3476778.1"/>
    </source>
</evidence>
<keyword evidence="3" id="KW-1185">Reference proteome</keyword>
<accession>A0AAD5YBH0</accession>
<protein>
    <submittedName>
        <fullName evidence="2">Uncharacterized protein</fullName>
    </submittedName>
</protein>
<feature type="region of interest" description="Disordered" evidence="1">
    <location>
        <begin position="63"/>
        <end position="110"/>
    </location>
</feature>
<reference evidence="2" key="1">
    <citation type="submission" date="2022-07" db="EMBL/GenBank/DDBJ databases">
        <title>Genome Sequence of Physisporinus lineatus.</title>
        <authorList>
            <person name="Buettner E."/>
        </authorList>
    </citation>
    <scope>NUCLEOTIDE SEQUENCE</scope>
    <source>
        <strain evidence="2">VT162</strain>
    </source>
</reference>
<dbReference type="EMBL" id="JANAWD010000668">
    <property type="protein sequence ID" value="KAJ3476778.1"/>
    <property type="molecule type" value="Genomic_DNA"/>
</dbReference>
<name>A0AAD5YBH0_9APHY</name>
<organism evidence="2 3">
    <name type="scientific">Meripilus lineatus</name>
    <dbReference type="NCBI Taxonomy" id="2056292"/>
    <lineage>
        <taxon>Eukaryota</taxon>
        <taxon>Fungi</taxon>
        <taxon>Dikarya</taxon>
        <taxon>Basidiomycota</taxon>
        <taxon>Agaricomycotina</taxon>
        <taxon>Agaricomycetes</taxon>
        <taxon>Polyporales</taxon>
        <taxon>Meripilaceae</taxon>
        <taxon>Meripilus</taxon>
    </lineage>
</organism>